<dbReference type="Gene3D" id="3.40.630.30">
    <property type="match status" value="1"/>
</dbReference>
<sequence>MIRPCNEKDLEAIYEIINDAARAYKGVIPEDLYKEPYMTMDELKQEIDAGVKFWGYEENNELLGVMGIQDVKDVTLIRHAYVKTARQNQGIGGKLLSHLLKQTNKPVLIGTWANASWAIRFYEKHGFRLVSSEEKDKLLRKYWSIPERQIEASVVLANHKWFQKRSRLVNE</sequence>
<dbReference type="GO" id="GO:0016747">
    <property type="term" value="F:acyltransferase activity, transferring groups other than amino-acyl groups"/>
    <property type="evidence" value="ECO:0007669"/>
    <property type="project" value="InterPro"/>
</dbReference>
<accession>A0A7J3TIL2</accession>
<dbReference type="SUPFAM" id="SSF55729">
    <property type="entry name" value="Acyl-CoA N-acyltransferases (Nat)"/>
    <property type="match status" value="1"/>
</dbReference>
<evidence type="ECO:0000256" key="2">
    <source>
        <dbReference type="ARBA" id="ARBA00023315"/>
    </source>
</evidence>
<evidence type="ECO:0000313" key="4">
    <source>
        <dbReference type="EMBL" id="HHF48589.1"/>
    </source>
</evidence>
<dbReference type="PANTHER" id="PTHR43800:SF1">
    <property type="entry name" value="PEPTIDYL-LYSINE N-ACETYLTRANSFERASE YJAB"/>
    <property type="match status" value="1"/>
</dbReference>
<dbReference type="PROSITE" id="PS51186">
    <property type="entry name" value="GNAT"/>
    <property type="match status" value="1"/>
</dbReference>
<keyword evidence="2" id="KW-0012">Acyltransferase</keyword>
<dbReference type="Pfam" id="PF13673">
    <property type="entry name" value="Acetyltransf_10"/>
    <property type="match status" value="1"/>
</dbReference>
<keyword evidence="1 4" id="KW-0808">Transferase</keyword>
<gene>
    <name evidence="4" type="ORF">ENL48_05460</name>
</gene>
<proteinExistence type="predicted"/>
<feature type="domain" description="N-acetyltransferase" evidence="3">
    <location>
        <begin position="1"/>
        <end position="146"/>
    </location>
</feature>
<evidence type="ECO:0000256" key="1">
    <source>
        <dbReference type="ARBA" id="ARBA00022679"/>
    </source>
</evidence>
<organism evidence="4">
    <name type="scientific">Geoglobus ahangari</name>
    <dbReference type="NCBI Taxonomy" id="113653"/>
    <lineage>
        <taxon>Archaea</taxon>
        <taxon>Methanobacteriati</taxon>
        <taxon>Methanobacteriota</taxon>
        <taxon>Archaeoglobi</taxon>
        <taxon>Archaeoglobales</taxon>
        <taxon>Archaeoglobaceae</taxon>
        <taxon>Geoglobus</taxon>
    </lineage>
</organism>
<reference evidence="4" key="1">
    <citation type="journal article" date="2020" name="mSystems">
        <title>Genome- and Community-Level Interaction Insights into Carbon Utilization and Element Cycling Functions of Hydrothermarchaeota in Hydrothermal Sediment.</title>
        <authorList>
            <person name="Zhou Z."/>
            <person name="Liu Y."/>
            <person name="Xu W."/>
            <person name="Pan J."/>
            <person name="Luo Z.H."/>
            <person name="Li M."/>
        </authorList>
    </citation>
    <scope>NUCLEOTIDE SEQUENCE [LARGE SCALE GENOMIC DNA]</scope>
    <source>
        <strain evidence="4">SpSt-10</strain>
    </source>
</reference>
<evidence type="ECO:0000259" key="3">
    <source>
        <dbReference type="PROSITE" id="PS51186"/>
    </source>
</evidence>
<dbReference type="InterPro" id="IPR000182">
    <property type="entry name" value="GNAT_dom"/>
</dbReference>
<dbReference type="CDD" id="cd04301">
    <property type="entry name" value="NAT_SF"/>
    <property type="match status" value="1"/>
</dbReference>
<dbReference type="InterPro" id="IPR016181">
    <property type="entry name" value="Acyl_CoA_acyltransferase"/>
</dbReference>
<dbReference type="EMBL" id="DRUC01000082">
    <property type="protein sequence ID" value="HHF48589.1"/>
    <property type="molecule type" value="Genomic_DNA"/>
</dbReference>
<protein>
    <submittedName>
        <fullName evidence="4">GNAT family N-acetyltransferase</fullName>
    </submittedName>
</protein>
<name>A0A7J3TIL2_9EURY</name>
<dbReference type="PANTHER" id="PTHR43800">
    <property type="entry name" value="PEPTIDYL-LYSINE N-ACETYLTRANSFERASE YJAB"/>
    <property type="match status" value="1"/>
</dbReference>
<comment type="caution">
    <text evidence="4">The sequence shown here is derived from an EMBL/GenBank/DDBJ whole genome shotgun (WGS) entry which is preliminary data.</text>
</comment>
<dbReference type="AlphaFoldDB" id="A0A7J3TIL2"/>